<organism evidence="1 2">
    <name type="scientific">Hirundo rustica rustica</name>
    <dbReference type="NCBI Taxonomy" id="333673"/>
    <lineage>
        <taxon>Eukaryota</taxon>
        <taxon>Metazoa</taxon>
        <taxon>Chordata</taxon>
        <taxon>Craniata</taxon>
        <taxon>Vertebrata</taxon>
        <taxon>Euteleostomi</taxon>
        <taxon>Archelosauria</taxon>
        <taxon>Archosauria</taxon>
        <taxon>Dinosauria</taxon>
        <taxon>Saurischia</taxon>
        <taxon>Theropoda</taxon>
        <taxon>Coelurosauria</taxon>
        <taxon>Aves</taxon>
        <taxon>Neognathae</taxon>
        <taxon>Neoaves</taxon>
        <taxon>Telluraves</taxon>
        <taxon>Australaves</taxon>
        <taxon>Passeriformes</taxon>
        <taxon>Sylvioidea</taxon>
        <taxon>Hirundinidae</taxon>
        <taxon>Hirundo</taxon>
    </lineage>
</organism>
<dbReference type="Proteomes" id="UP000269221">
    <property type="component" value="Unassembled WGS sequence"/>
</dbReference>
<protein>
    <submittedName>
        <fullName evidence="1">Uncharacterized protein</fullName>
    </submittedName>
</protein>
<gene>
    <name evidence="1" type="ORF">DUI87_23177</name>
</gene>
<dbReference type="AlphaFoldDB" id="A0A3M0JJS4"/>
<dbReference type="EMBL" id="QRBI01000144">
    <property type="protein sequence ID" value="RMC00561.1"/>
    <property type="molecule type" value="Genomic_DNA"/>
</dbReference>
<sequence length="209" mass="24025">MLCARRTLVLPDSRKRTSQVVHSGTLRTTVFKSTMAEVKGFGLCQYNEYKRKREVIEMMMPTSQREFRFTDKHPESRAEYMPEGFNGRKKDSIAEEWSGKRELEEVAHARVMTTIAGLLPNLSYYCYYRVAFSELHGNKKNLHPQDVTSSDTPYGDIQKWKSLGDQLNLALRGWPTTIPPFLKLMDPDSKGQETEFLLVPISQKVAQGK</sequence>
<evidence type="ECO:0000313" key="1">
    <source>
        <dbReference type="EMBL" id="RMC00561.1"/>
    </source>
</evidence>
<keyword evidence="2" id="KW-1185">Reference proteome</keyword>
<accession>A0A3M0JJS4</accession>
<evidence type="ECO:0000313" key="2">
    <source>
        <dbReference type="Proteomes" id="UP000269221"/>
    </source>
</evidence>
<reference evidence="1 2" key="1">
    <citation type="submission" date="2018-07" db="EMBL/GenBank/DDBJ databases">
        <title>A high quality draft genome assembly of the barn swallow (H. rustica rustica).</title>
        <authorList>
            <person name="Formenti G."/>
            <person name="Chiara M."/>
            <person name="Poveda L."/>
            <person name="Francoijs K.-J."/>
            <person name="Bonisoli-Alquati A."/>
            <person name="Canova L."/>
            <person name="Gianfranceschi L."/>
            <person name="Horner D.S."/>
            <person name="Saino N."/>
        </authorList>
    </citation>
    <scope>NUCLEOTIDE SEQUENCE [LARGE SCALE GENOMIC DNA]</scope>
    <source>
        <strain evidence="1">Chelidonia</strain>
        <tissue evidence="1">Blood</tissue>
    </source>
</reference>
<comment type="caution">
    <text evidence="1">The sequence shown here is derived from an EMBL/GenBank/DDBJ whole genome shotgun (WGS) entry which is preliminary data.</text>
</comment>
<proteinExistence type="predicted"/>
<name>A0A3M0JJS4_HIRRU</name>
<dbReference type="OrthoDB" id="10612533at2759"/>